<feature type="signal peptide" evidence="2">
    <location>
        <begin position="1"/>
        <end position="17"/>
    </location>
</feature>
<reference evidence="3" key="1">
    <citation type="submission" date="2020-05" db="EMBL/GenBank/DDBJ databases">
        <title>Mycena genomes resolve the evolution of fungal bioluminescence.</title>
        <authorList>
            <person name="Tsai I.J."/>
        </authorList>
    </citation>
    <scope>NUCLEOTIDE SEQUENCE</scope>
    <source>
        <strain evidence="3">CCC161011</strain>
    </source>
</reference>
<dbReference type="AlphaFoldDB" id="A0A8H6Z3A0"/>
<evidence type="ECO:0000313" key="3">
    <source>
        <dbReference type="EMBL" id="KAF7368510.1"/>
    </source>
</evidence>
<evidence type="ECO:0000256" key="1">
    <source>
        <dbReference type="SAM" id="MobiDB-lite"/>
    </source>
</evidence>
<dbReference type="EMBL" id="JACAZI010000002">
    <property type="protein sequence ID" value="KAF7368510.1"/>
    <property type="molecule type" value="Genomic_DNA"/>
</dbReference>
<dbReference type="Proteomes" id="UP000620124">
    <property type="component" value="Unassembled WGS sequence"/>
</dbReference>
<feature type="compositionally biased region" description="Acidic residues" evidence="1">
    <location>
        <begin position="469"/>
        <end position="568"/>
    </location>
</feature>
<name>A0A8H6Z3A0_9AGAR</name>
<gene>
    <name evidence="3" type="ORF">MVEN_00174200</name>
</gene>
<keyword evidence="2" id="KW-0732">Signal</keyword>
<feature type="compositionally biased region" description="Acidic residues" evidence="1">
    <location>
        <begin position="641"/>
        <end position="650"/>
    </location>
</feature>
<accession>A0A8H6Z3A0</accession>
<proteinExistence type="predicted"/>
<feature type="region of interest" description="Disordered" evidence="1">
    <location>
        <begin position="775"/>
        <end position="830"/>
    </location>
</feature>
<feature type="region of interest" description="Disordered" evidence="1">
    <location>
        <begin position="453"/>
        <end position="721"/>
    </location>
</feature>
<organism evidence="3 4">
    <name type="scientific">Mycena venus</name>
    <dbReference type="NCBI Taxonomy" id="2733690"/>
    <lineage>
        <taxon>Eukaryota</taxon>
        <taxon>Fungi</taxon>
        <taxon>Dikarya</taxon>
        <taxon>Basidiomycota</taxon>
        <taxon>Agaricomycotina</taxon>
        <taxon>Agaricomycetes</taxon>
        <taxon>Agaricomycetidae</taxon>
        <taxon>Agaricales</taxon>
        <taxon>Marasmiineae</taxon>
        <taxon>Mycenaceae</taxon>
        <taxon>Mycena</taxon>
    </lineage>
</organism>
<sequence length="869" mass="89289">MTSSLLLIFSFLSAARAANDWNTPCLTGVCSYDLPSGNGANSSGTMQIWGSKTAIGDITPAAGWEILGCSPDALTQDIRLVCTGKESMCQHLYEGHGAADTIVRLPENCGKSPFARIQKAWVPADQSIPASIAARMVRRDGSQPQVQAVTLDTNFAAADNNKTGAVNLAIKGVNVPELNDVLNSDTTASQRRSRLNRRGVQSFVADAANSISNAISSANSVSINKSKALPAADFSKKVSLFETSLECPPITAEASVGLDATAHAVVTIGVAASGTIVPPKITDFSLLASLTADLNGELQLKAELSGKLDSGNKLLFETGIPGLDFPGTSLFLIFLLRANLSLGILSVGPTFQVNARGTATAELAADLTLGINYHVNGAKMSFPSGGQSGGSFSLGDTPLKLSADTKVEATTTVEAHLIPSINFGISALDVATANVALSLDASATMVLKVEAKAGASATVQQANKKRQDDFDDGSSDDGSSDDTTDDSGDDSSTDDSTDSDFDSGDSSDTSDQDDGTTDEQDSGSDDSGDSDAASGDDQDADIGTDDEQNSASDGDEDQTDSQADDGSDNTDSNGDDASQTDDTSDQSADGSDQDEDDQNTASDGDEDQTDSQADDGSDNTDSNGDDATQTDDTSDQSADGSDQDETDDGSGLDGANNSTSTDTSLDGDDDDDDDLNNANNSTSIDTGDNADADNSTATTTSTSDPTATSATATSSSAPIASVTKAAEASFGGSFVISGGLDLSASATGTFFGLFDASKKLSLFKKSFQLFSKSFGDEGDAAEGGGDESGSDGGDADTADSDSDSDVADSDNSDSDSDSDERRSLPTRSFRSRRVTRAQRFALYSRGLECLKEGGESKDLADETIPGKSL</sequence>
<feature type="compositionally biased region" description="Acidic residues" evidence="1">
    <location>
        <begin position="665"/>
        <end position="675"/>
    </location>
</feature>
<feature type="compositionally biased region" description="Low complexity" evidence="1">
    <location>
        <begin position="655"/>
        <end position="664"/>
    </location>
</feature>
<evidence type="ECO:0000256" key="2">
    <source>
        <dbReference type="SAM" id="SignalP"/>
    </source>
</evidence>
<feature type="compositionally biased region" description="Acidic residues" evidence="1">
    <location>
        <begin position="591"/>
        <end position="618"/>
    </location>
</feature>
<comment type="caution">
    <text evidence="3">The sequence shown here is derived from an EMBL/GenBank/DDBJ whole genome shotgun (WGS) entry which is preliminary data.</text>
</comment>
<dbReference type="OrthoDB" id="73875at2759"/>
<feature type="compositionally biased region" description="Low complexity" evidence="1">
    <location>
        <begin position="676"/>
        <end position="721"/>
    </location>
</feature>
<feature type="compositionally biased region" description="Acidic residues" evidence="1">
    <location>
        <begin position="776"/>
        <end position="818"/>
    </location>
</feature>
<protein>
    <submittedName>
        <fullName evidence="3">Uncharacterized protein</fullName>
    </submittedName>
</protein>
<keyword evidence="4" id="KW-1185">Reference proteome</keyword>
<evidence type="ECO:0000313" key="4">
    <source>
        <dbReference type="Proteomes" id="UP000620124"/>
    </source>
</evidence>
<feature type="chain" id="PRO_5034349774" evidence="2">
    <location>
        <begin position="18"/>
        <end position="869"/>
    </location>
</feature>